<dbReference type="OrthoDB" id="32195at2"/>
<dbReference type="GO" id="GO:0009007">
    <property type="term" value="F:site-specific DNA-methyltransferase (adenine-specific) activity"/>
    <property type="evidence" value="ECO:0007669"/>
    <property type="project" value="UniProtKB-EC"/>
</dbReference>
<proteinExistence type="predicted"/>
<evidence type="ECO:0000313" key="8">
    <source>
        <dbReference type="Proteomes" id="UP000217696"/>
    </source>
</evidence>
<dbReference type="RefSeq" id="WP_096467389.1">
    <property type="nucleotide sequence ID" value="NZ_AP017312.1"/>
</dbReference>
<keyword evidence="4" id="KW-0949">S-adenosyl-L-methionine</keyword>
<evidence type="ECO:0000256" key="1">
    <source>
        <dbReference type="ARBA" id="ARBA00011900"/>
    </source>
</evidence>
<organism evidence="7 8">
    <name type="scientific">Aneurinibacillus soli</name>
    <dbReference type="NCBI Taxonomy" id="1500254"/>
    <lineage>
        <taxon>Bacteria</taxon>
        <taxon>Bacillati</taxon>
        <taxon>Bacillota</taxon>
        <taxon>Bacilli</taxon>
        <taxon>Bacillales</taxon>
        <taxon>Paenibacillaceae</taxon>
        <taxon>Aneurinibacillus group</taxon>
        <taxon>Aneurinibacillus</taxon>
    </lineage>
</organism>
<dbReference type="SUPFAM" id="SSF53335">
    <property type="entry name" value="S-adenosyl-L-methionine-dependent methyltransferases"/>
    <property type="match status" value="1"/>
</dbReference>
<dbReference type="PANTHER" id="PTHR33841:SF1">
    <property type="entry name" value="DNA METHYLTRANSFERASE A"/>
    <property type="match status" value="1"/>
</dbReference>
<dbReference type="EC" id="2.1.1.72" evidence="1"/>
<dbReference type="InterPro" id="IPR047939">
    <property type="entry name" value="BREX_1_PglX"/>
</dbReference>
<dbReference type="Proteomes" id="UP000217696">
    <property type="component" value="Chromosome"/>
</dbReference>
<evidence type="ECO:0000256" key="4">
    <source>
        <dbReference type="ARBA" id="ARBA00022691"/>
    </source>
</evidence>
<dbReference type="Pfam" id="PF07669">
    <property type="entry name" value="Eco57I"/>
    <property type="match status" value="1"/>
</dbReference>
<dbReference type="InterPro" id="IPR011639">
    <property type="entry name" value="MethylTrfase_TaqI-like_dom"/>
</dbReference>
<keyword evidence="3" id="KW-0808">Transferase</keyword>
<dbReference type="GO" id="GO:0003676">
    <property type="term" value="F:nucleic acid binding"/>
    <property type="evidence" value="ECO:0007669"/>
    <property type="project" value="InterPro"/>
</dbReference>
<evidence type="ECO:0000256" key="2">
    <source>
        <dbReference type="ARBA" id="ARBA00022603"/>
    </source>
</evidence>
<dbReference type="AlphaFoldDB" id="A0A0U4WNA6"/>
<feature type="domain" description="Type II methyltransferase M.TaqI-like" evidence="6">
    <location>
        <begin position="337"/>
        <end position="558"/>
    </location>
</feature>
<reference evidence="7 8" key="1">
    <citation type="submission" date="2015-12" db="EMBL/GenBank/DDBJ databases">
        <title>Genome sequence of Aneurinibacillus soli.</title>
        <authorList>
            <person name="Lee J.S."/>
            <person name="Lee K.C."/>
            <person name="Kim K.K."/>
            <person name="Lee B.W."/>
        </authorList>
    </citation>
    <scope>NUCLEOTIDE SEQUENCE [LARGE SCALE GENOMIC DNA]</scope>
    <source>
        <strain evidence="7 8">CB4</strain>
    </source>
</reference>
<comment type="catalytic activity">
    <reaction evidence="5">
        <text>a 2'-deoxyadenosine in DNA + S-adenosyl-L-methionine = an N(6)-methyl-2'-deoxyadenosine in DNA + S-adenosyl-L-homocysteine + H(+)</text>
        <dbReference type="Rhea" id="RHEA:15197"/>
        <dbReference type="Rhea" id="RHEA-COMP:12418"/>
        <dbReference type="Rhea" id="RHEA-COMP:12419"/>
        <dbReference type="ChEBI" id="CHEBI:15378"/>
        <dbReference type="ChEBI" id="CHEBI:57856"/>
        <dbReference type="ChEBI" id="CHEBI:59789"/>
        <dbReference type="ChEBI" id="CHEBI:90615"/>
        <dbReference type="ChEBI" id="CHEBI:90616"/>
        <dbReference type="EC" id="2.1.1.72"/>
    </reaction>
</comment>
<dbReference type="GO" id="GO:0032259">
    <property type="term" value="P:methylation"/>
    <property type="evidence" value="ECO:0007669"/>
    <property type="project" value="UniProtKB-KW"/>
</dbReference>
<dbReference type="InterPro" id="IPR002052">
    <property type="entry name" value="DNA_methylase_N6_adenine_CS"/>
</dbReference>
<dbReference type="PROSITE" id="PS00092">
    <property type="entry name" value="N6_MTASE"/>
    <property type="match status" value="1"/>
</dbReference>
<protein>
    <recommendedName>
        <fullName evidence="1">site-specific DNA-methyltransferase (adenine-specific)</fullName>
        <ecNumber evidence="1">2.1.1.72</ecNumber>
    </recommendedName>
</protein>
<dbReference type="PRINTS" id="PR00507">
    <property type="entry name" value="N12N6MTFRASE"/>
</dbReference>
<evidence type="ECO:0000313" key="7">
    <source>
        <dbReference type="EMBL" id="BAU29736.1"/>
    </source>
</evidence>
<evidence type="ECO:0000259" key="6">
    <source>
        <dbReference type="Pfam" id="PF07669"/>
    </source>
</evidence>
<keyword evidence="7" id="KW-0378">Hydrolase</keyword>
<keyword evidence="2" id="KW-0489">Methyltransferase</keyword>
<dbReference type="NCBIfam" id="NF033452">
    <property type="entry name" value="BREX_1_MTaseX"/>
    <property type="match status" value="1"/>
</dbReference>
<dbReference type="GO" id="GO:0006304">
    <property type="term" value="P:DNA modification"/>
    <property type="evidence" value="ECO:0007669"/>
    <property type="project" value="InterPro"/>
</dbReference>
<dbReference type="REBASE" id="135513">
    <property type="entry name" value="AsoCB4ORF3973P"/>
</dbReference>
<gene>
    <name evidence="7" type="ORF">CB4_03973</name>
</gene>
<sequence length="1158" mass="135391">MNKKALKDFAVNARVELLQQVAAQALRFGVTEENVGKLEIGTDHILINGKTYDKTLERPYRALTSEWKRKGYEQVIEEVAYTWFNRLIALRFIEIHRYLPSGIRMLSSETGKAEPDILVHFRESGLSVDVTKVESLLAEGTLEKREEAYRLLLLAQCNELSEIMPFLFENSNDYTELLLPDMLLHIDSVIHKMIDKIAEEDFQQVEVIGWLYQYYISEKQREIVGMNKGTVSKEELPAATQLFTPKWIVQYMVQNSLGKMWNEINPNSDLPKQWEYYLKHEKSSLPPGTMMELEEVKFIDPACGSGHILVYAFDMLYDMYASRGYASSDIPLLILQKNLYGLDIDKRAVQMTSFALMMKAREKSRRFFRKAKELKLNVAEFIDARFPSEDSINLLCMTSQQKEEIKEVISAFSNAKQFGSLSISPKVDYVGYISKIEDLVKHGGNLTEQMYAGELKQELLPVLQQADWLKSKYDIVVTNPPYHNKYNSNLKEFLVNNYKDYKADLYSSFIYRCTQMTKQYGYIGLMTPFTWMFLSSYEKLRKNIINHQSISSLIQLEYSSFKEATVPICTFVIQNQSKETIGQYIRLTTFKGEDIQPIKVKEAVYKDKVWYRYCFNGKHFEKIKGSPLAYWRSKKIDDVFNENPNIGNKFLVKKGLSTGDNPRFLRYWFEVKLNSINLCAKTRDEFMNSVKVYAPYTKGGNFRRWYGNFEYIIAYNNYHLNEMRKLKGHRHDGKEFYFKRSLTWSAVTSGKFSMRYVSNGFVFDQKGPICTTMFEHDNLLSLLAYMNTKVAQYILDIITPTLDYSQGPLSLVPYIVSQSASTNQEIQTIAERNINLSKNDWDSFESSWDFQQHPFLIHRNGNKLAEVYDNWKVHTEQQFYELQQNEEKLNRIFIDLYGLQDELIPEVPDEEVTVRQAHQLREVKSFLSYFVGCVMGRYSLDIPGLAYAGGEWDATKYQVFLPDANGILPLTDQIYFEDDIIARLEQFLKAIFGLETLQENLHWLAEALEMKQNETPLERLRRYFFDEFYQDHVQTYQKRPIYWMIESGKKKGFRALVYLHRYSLETLAGVRVNYLHNLQTKYTHEEKVLNDRLTNPSLSRQEKTAAQKRIKLLRERQEELVEFDKRLASLANQRITLDLDNGVVANYAKLQDVLAKIK</sequence>
<evidence type="ECO:0000256" key="5">
    <source>
        <dbReference type="ARBA" id="ARBA00047942"/>
    </source>
</evidence>
<keyword evidence="8" id="KW-1185">Reference proteome</keyword>
<dbReference type="Gene3D" id="3.40.50.150">
    <property type="entry name" value="Vaccinia Virus protein VP39"/>
    <property type="match status" value="1"/>
</dbReference>
<dbReference type="GO" id="GO:0016787">
    <property type="term" value="F:hydrolase activity"/>
    <property type="evidence" value="ECO:0007669"/>
    <property type="project" value="UniProtKB-KW"/>
</dbReference>
<dbReference type="KEGG" id="asoc:CB4_03973"/>
<dbReference type="InterPro" id="IPR050953">
    <property type="entry name" value="N4_N6_ade-DNA_methylase"/>
</dbReference>
<dbReference type="InterPro" id="IPR029063">
    <property type="entry name" value="SAM-dependent_MTases_sf"/>
</dbReference>
<dbReference type="EMBL" id="AP017312">
    <property type="protein sequence ID" value="BAU29736.1"/>
    <property type="molecule type" value="Genomic_DNA"/>
</dbReference>
<name>A0A0U4WNA6_9BACL</name>
<evidence type="ECO:0000256" key="3">
    <source>
        <dbReference type="ARBA" id="ARBA00022679"/>
    </source>
</evidence>
<accession>A0A0U4WNA6</accession>
<dbReference type="PANTHER" id="PTHR33841">
    <property type="entry name" value="DNA METHYLTRANSFERASE YEEA-RELATED"/>
    <property type="match status" value="1"/>
</dbReference>